<dbReference type="InterPro" id="IPR036390">
    <property type="entry name" value="WH_DNA-bd_sf"/>
</dbReference>
<sequence>MTPRQRDKVRSLVAESGAPIDAQTIAAALDVHVTTARFHLNNLVSEGSAVTVTLPPDGVGRPRVGYQVVIPPPIDDLLIMLITRIGTTPEAREELAAEVGRAWASKHLPVTVQPSDADRLPDPVVLAETILTRLGFRITEVLSAFGDHEITIGGCPLQELEADLPEVARGVVRGMLEAALSAGSATLGSSYAVTVQPDSRAGACELHLQLARVPATSHK</sequence>
<dbReference type="STRING" id="1121927.GOHSU_14_01170"/>
<dbReference type="eggNOG" id="COG2345">
    <property type="taxonomic scope" value="Bacteria"/>
</dbReference>
<evidence type="ECO:0000313" key="1">
    <source>
        <dbReference type="EMBL" id="GAC56950.1"/>
    </source>
</evidence>
<evidence type="ECO:0008006" key="3">
    <source>
        <dbReference type="Google" id="ProtNLM"/>
    </source>
</evidence>
<reference evidence="1 2" key="1">
    <citation type="submission" date="2012-12" db="EMBL/GenBank/DDBJ databases">
        <title>Whole genome shotgun sequence of Gordonia hirsuta NBRC 16056.</title>
        <authorList>
            <person name="Isaki-Nakamura S."/>
            <person name="Hosoyama A."/>
            <person name="Tsuchikane K."/>
            <person name="Katsumata H."/>
            <person name="Baba S."/>
            <person name="Yamazaki S."/>
            <person name="Fujita N."/>
        </authorList>
    </citation>
    <scope>NUCLEOTIDE SEQUENCE [LARGE SCALE GENOMIC DNA]</scope>
    <source>
        <strain evidence="1 2">NBRC 16056</strain>
    </source>
</reference>
<dbReference type="SUPFAM" id="SSF46785">
    <property type="entry name" value="Winged helix' DNA-binding domain"/>
    <property type="match status" value="1"/>
</dbReference>
<organism evidence="1 2">
    <name type="scientific">Gordonia hirsuta DSM 44140 = NBRC 16056</name>
    <dbReference type="NCBI Taxonomy" id="1121927"/>
    <lineage>
        <taxon>Bacteria</taxon>
        <taxon>Bacillati</taxon>
        <taxon>Actinomycetota</taxon>
        <taxon>Actinomycetes</taxon>
        <taxon>Mycobacteriales</taxon>
        <taxon>Gordoniaceae</taxon>
        <taxon>Gordonia</taxon>
    </lineage>
</organism>
<gene>
    <name evidence="1" type="ORF">GOHSU_14_01170</name>
</gene>
<evidence type="ECO:0000313" key="2">
    <source>
        <dbReference type="Proteomes" id="UP000053405"/>
    </source>
</evidence>
<dbReference type="RefSeq" id="WP_005938168.1">
    <property type="nucleotide sequence ID" value="NZ_ATVK01000046.1"/>
</dbReference>
<dbReference type="AlphaFoldDB" id="L7L729"/>
<protein>
    <recommendedName>
        <fullName evidence="3">Transcriptional regulator</fullName>
    </recommendedName>
</protein>
<keyword evidence="2" id="KW-1185">Reference proteome</keyword>
<comment type="caution">
    <text evidence="1">The sequence shown here is derived from an EMBL/GenBank/DDBJ whole genome shotgun (WGS) entry which is preliminary data.</text>
</comment>
<proteinExistence type="predicted"/>
<name>L7L729_9ACTN</name>
<dbReference type="EMBL" id="BANT01000014">
    <property type="protein sequence ID" value="GAC56950.1"/>
    <property type="molecule type" value="Genomic_DNA"/>
</dbReference>
<dbReference type="Proteomes" id="UP000053405">
    <property type="component" value="Unassembled WGS sequence"/>
</dbReference>
<accession>L7L729</accession>
<dbReference type="OrthoDB" id="3399802at2"/>